<dbReference type="AlphaFoldDB" id="A0A931LZ91"/>
<evidence type="ECO:0000313" key="5">
    <source>
        <dbReference type="Proteomes" id="UP000727962"/>
    </source>
</evidence>
<sequence>MAKICQVSGKKGNNAKHIRNTHSQGWKYKAPKKNRVQQPNLQTVRVKTPNGTVKLTVATSALKSPEFSAVLCGLKPIPKAWLKRPTYA</sequence>
<gene>
    <name evidence="4" type="ORF">HYR64_02385</name>
</gene>
<comment type="similarity">
    <text evidence="1">Belongs to the bacterial ribosomal protein bL28 family.</text>
</comment>
<dbReference type="Proteomes" id="UP000727962">
    <property type="component" value="Unassembled WGS sequence"/>
</dbReference>
<protein>
    <recommendedName>
        <fullName evidence="6">50S ribosomal protein L28</fullName>
    </recommendedName>
</protein>
<dbReference type="GO" id="GO:0005840">
    <property type="term" value="C:ribosome"/>
    <property type="evidence" value="ECO:0007669"/>
    <property type="project" value="UniProtKB-KW"/>
</dbReference>
<name>A0A931LZ91_FIMGI</name>
<keyword evidence="3" id="KW-0687">Ribonucleoprotein</keyword>
<dbReference type="InterPro" id="IPR037147">
    <property type="entry name" value="Ribosomal_bL28_sf"/>
</dbReference>
<dbReference type="SUPFAM" id="SSF143800">
    <property type="entry name" value="L28p-like"/>
    <property type="match status" value="1"/>
</dbReference>
<evidence type="ECO:0000256" key="3">
    <source>
        <dbReference type="ARBA" id="ARBA00023274"/>
    </source>
</evidence>
<dbReference type="InterPro" id="IPR034704">
    <property type="entry name" value="Ribosomal_bL28/bL31-like_sf"/>
</dbReference>
<proteinExistence type="inferred from homology"/>
<evidence type="ECO:0000256" key="1">
    <source>
        <dbReference type="ARBA" id="ARBA00008760"/>
    </source>
</evidence>
<evidence type="ECO:0000256" key="2">
    <source>
        <dbReference type="ARBA" id="ARBA00022980"/>
    </source>
</evidence>
<dbReference type="Pfam" id="PF00830">
    <property type="entry name" value="Ribosomal_L28"/>
    <property type="match status" value="1"/>
</dbReference>
<organism evidence="4 5">
    <name type="scientific">Fimbriimonas ginsengisoli</name>
    <dbReference type="NCBI Taxonomy" id="1005039"/>
    <lineage>
        <taxon>Bacteria</taxon>
        <taxon>Bacillati</taxon>
        <taxon>Armatimonadota</taxon>
        <taxon>Fimbriimonadia</taxon>
        <taxon>Fimbriimonadales</taxon>
        <taxon>Fimbriimonadaceae</taxon>
        <taxon>Fimbriimonas</taxon>
    </lineage>
</organism>
<dbReference type="GO" id="GO:0003735">
    <property type="term" value="F:structural constituent of ribosome"/>
    <property type="evidence" value="ECO:0007669"/>
    <property type="project" value="InterPro"/>
</dbReference>
<dbReference type="GO" id="GO:1990904">
    <property type="term" value="C:ribonucleoprotein complex"/>
    <property type="evidence" value="ECO:0007669"/>
    <property type="project" value="UniProtKB-KW"/>
</dbReference>
<accession>A0A931LZ91</accession>
<dbReference type="EMBL" id="JACOSL010000016">
    <property type="protein sequence ID" value="MBI1755936.1"/>
    <property type="molecule type" value="Genomic_DNA"/>
</dbReference>
<evidence type="ECO:0000313" key="4">
    <source>
        <dbReference type="EMBL" id="MBI1755936.1"/>
    </source>
</evidence>
<dbReference type="InterPro" id="IPR026569">
    <property type="entry name" value="Ribosomal_bL28"/>
</dbReference>
<comment type="caution">
    <text evidence="4">The sequence shown here is derived from an EMBL/GenBank/DDBJ whole genome shotgun (WGS) entry which is preliminary data.</text>
</comment>
<evidence type="ECO:0008006" key="6">
    <source>
        <dbReference type="Google" id="ProtNLM"/>
    </source>
</evidence>
<keyword evidence="2" id="KW-0689">Ribosomal protein</keyword>
<reference evidence="4" key="1">
    <citation type="submission" date="2020-07" db="EMBL/GenBank/DDBJ databases">
        <title>Huge and variable diversity of episymbiotic CPR bacteria and DPANN archaea in groundwater ecosystems.</title>
        <authorList>
            <person name="He C.Y."/>
            <person name="Keren R."/>
            <person name="Whittaker M."/>
            <person name="Farag I.F."/>
            <person name="Doudna J."/>
            <person name="Cate J.H.D."/>
            <person name="Banfield J.F."/>
        </authorList>
    </citation>
    <scope>NUCLEOTIDE SEQUENCE</scope>
    <source>
        <strain evidence="4">NC_groundwater_17_Pr7_B-0.1um_64_12</strain>
    </source>
</reference>
<dbReference type="Gene3D" id="2.30.170.40">
    <property type="entry name" value="Ribosomal protein L28/L24"/>
    <property type="match status" value="1"/>
</dbReference>